<dbReference type="EMBL" id="JAJOMB010000014">
    <property type="protein sequence ID" value="MCD5314052.1"/>
    <property type="molecule type" value="Genomic_DNA"/>
</dbReference>
<evidence type="ECO:0000256" key="3">
    <source>
        <dbReference type="ARBA" id="ARBA00023125"/>
    </source>
</evidence>
<keyword evidence="8" id="KW-1185">Reference proteome</keyword>
<dbReference type="PANTHER" id="PTHR30204">
    <property type="entry name" value="REDOX-CYCLING DRUG-SENSING TRANSCRIPTIONAL ACTIVATOR SOXR"/>
    <property type="match status" value="1"/>
</dbReference>
<dbReference type="GO" id="GO:0003677">
    <property type="term" value="F:DNA binding"/>
    <property type="evidence" value="ECO:0007669"/>
    <property type="project" value="UniProtKB-KW"/>
</dbReference>
<dbReference type="Proteomes" id="UP001138997">
    <property type="component" value="Unassembled WGS sequence"/>
</dbReference>
<dbReference type="Pfam" id="PF13411">
    <property type="entry name" value="MerR_1"/>
    <property type="match status" value="1"/>
</dbReference>
<dbReference type="AlphaFoldDB" id="A0A9X1SVJ3"/>
<keyword evidence="1" id="KW-0678">Repressor</keyword>
<dbReference type="RefSeq" id="WP_231446262.1">
    <property type="nucleotide sequence ID" value="NZ_JAJOMB010000014.1"/>
</dbReference>
<name>A0A9X1SVJ3_9ACTN</name>
<keyword evidence="2" id="KW-0805">Transcription regulation</keyword>
<gene>
    <name evidence="7" type="ORF">LR394_24395</name>
</gene>
<protein>
    <submittedName>
        <fullName evidence="7">MerR family transcriptional regulator</fullName>
    </submittedName>
</protein>
<dbReference type="CDD" id="cd00592">
    <property type="entry name" value="HTH_MerR-like"/>
    <property type="match status" value="1"/>
</dbReference>
<evidence type="ECO:0000256" key="1">
    <source>
        <dbReference type="ARBA" id="ARBA00022491"/>
    </source>
</evidence>
<dbReference type="InterPro" id="IPR047057">
    <property type="entry name" value="MerR_fam"/>
</dbReference>
<reference evidence="7" key="1">
    <citation type="submission" date="2021-11" db="EMBL/GenBank/DDBJ databases">
        <title>Streptomyces corallinus and Kineosporia corallina sp. nov., two new coral-derived marine actinobacteria.</title>
        <authorList>
            <person name="Buangrab K."/>
            <person name="Sutthacheep M."/>
            <person name="Yeemin T."/>
            <person name="Harunari E."/>
            <person name="Igarashi Y."/>
            <person name="Sripreechasak P."/>
            <person name="Kanchanasin P."/>
            <person name="Tanasupawat S."/>
            <person name="Phongsopitanun W."/>
        </authorList>
    </citation>
    <scope>NUCLEOTIDE SEQUENCE</scope>
    <source>
        <strain evidence="7">JCM 31032</strain>
    </source>
</reference>
<sequence>MSRVRSGGRTIAQSADWSTRELAEITGTTIKTVRHYHAIGLLAEPERSRNGYKHYRTHHLVRMLEIRRLAALGMPLAQISALADISRCPADVLHVLKQDLAQQIEQLQRARSSLTVLLKAGA</sequence>
<keyword evidence="5" id="KW-0175">Coiled coil</keyword>
<keyword evidence="4" id="KW-0804">Transcription</keyword>
<dbReference type="SMART" id="SM00422">
    <property type="entry name" value="HTH_MERR"/>
    <property type="match status" value="1"/>
</dbReference>
<dbReference type="InterPro" id="IPR000551">
    <property type="entry name" value="MerR-type_HTH_dom"/>
</dbReference>
<organism evidence="7 8">
    <name type="scientific">Kineosporia babensis</name>
    <dbReference type="NCBI Taxonomy" id="499548"/>
    <lineage>
        <taxon>Bacteria</taxon>
        <taxon>Bacillati</taxon>
        <taxon>Actinomycetota</taxon>
        <taxon>Actinomycetes</taxon>
        <taxon>Kineosporiales</taxon>
        <taxon>Kineosporiaceae</taxon>
        <taxon>Kineosporia</taxon>
    </lineage>
</organism>
<evidence type="ECO:0000313" key="7">
    <source>
        <dbReference type="EMBL" id="MCD5314052.1"/>
    </source>
</evidence>
<evidence type="ECO:0000256" key="5">
    <source>
        <dbReference type="SAM" id="Coils"/>
    </source>
</evidence>
<comment type="caution">
    <text evidence="7">The sequence shown here is derived from an EMBL/GenBank/DDBJ whole genome shotgun (WGS) entry which is preliminary data.</text>
</comment>
<dbReference type="PROSITE" id="PS50937">
    <property type="entry name" value="HTH_MERR_2"/>
    <property type="match status" value="1"/>
</dbReference>
<dbReference type="PANTHER" id="PTHR30204:SF69">
    <property type="entry name" value="MERR-FAMILY TRANSCRIPTIONAL REGULATOR"/>
    <property type="match status" value="1"/>
</dbReference>
<evidence type="ECO:0000256" key="2">
    <source>
        <dbReference type="ARBA" id="ARBA00023015"/>
    </source>
</evidence>
<dbReference type="InterPro" id="IPR009061">
    <property type="entry name" value="DNA-bd_dom_put_sf"/>
</dbReference>
<evidence type="ECO:0000259" key="6">
    <source>
        <dbReference type="PROSITE" id="PS50937"/>
    </source>
</evidence>
<feature type="coiled-coil region" evidence="5">
    <location>
        <begin position="90"/>
        <end position="117"/>
    </location>
</feature>
<feature type="domain" description="HTH merR-type" evidence="6">
    <location>
        <begin position="16"/>
        <end position="85"/>
    </location>
</feature>
<evidence type="ECO:0000256" key="4">
    <source>
        <dbReference type="ARBA" id="ARBA00023163"/>
    </source>
</evidence>
<proteinExistence type="predicted"/>
<dbReference type="SUPFAM" id="SSF46955">
    <property type="entry name" value="Putative DNA-binding domain"/>
    <property type="match status" value="1"/>
</dbReference>
<dbReference type="Gene3D" id="1.10.1660.10">
    <property type="match status" value="1"/>
</dbReference>
<dbReference type="GO" id="GO:0003700">
    <property type="term" value="F:DNA-binding transcription factor activity"/>
    <property type="evidence" value="ECO:0007669"/>
    <property type="project" value="InterPro"/>
</dbReference>
<evidence type="ECO:0000313" key="8">
    <source>
        <dbReference type="Proteomes" id="UP001138997"/>
    </source>
</evidence>
<keyword evidence="3" id="KW-0238">DNA-binding</keyword>
<accession>A0A9X1SVJ3</accession>